<feature type="region of interest" description="Disordered" evidence="1">
    <location>
        <begin position="1093"/>
        <end position="1123"/>
    </location>
</feature>
<dbReference type="Pfam" id="PF07814">
    <property type="entry name" value="WAPL"/>
    <property type="match status" value="1"/>
</dbReference>
<feature type="compositionally biased region" description="Low complexity" evidence="1">
    <location>
        <begin position="902"/>
        <end position="911"/>
    </location>
</feature>
<feature type="compositionally biased region" description="Polar residues" evidence="1">
    <location>
        <begin position="313"/>
        <end position="326"/>
    </location>
</feature>
<comment type="caution">
    <text evidence="3">The sequence shown here is derived from an EMBL/GenBank/DDBJ whole genome shotgun (WGS) entry which is preliminary data.</text>
</comment>
<feature type="region of interest" description="Disordered" evidence="1">
    <location>
        <begin position="1"/>
        <end position="256"/>
    </location>
</feature>
<feature type="domain" description="Wings apart-like protein C-terminal" evidence="2">
    <location>
        <begin position="370"/>
        <end position="475"/>
    </location>
</feature>
<reference evidence="4" key="1">
    <citation type="journal article" date="2012" name="Science">
        <title>The Paleozoic origin of enzymatic lignin decomposition reconstructed from 31 fungal genomes.</title>
        <authorList>
            <person name="Floudas D."/>
            <person name="Binder M."/>
            <person name="Riley R."/>
            <person name="Barry K."/>
            <person name="Blanchette R.A."/>
            <person name="Henrissat B."/>
            <person name="Martinez A.T."/>
            <person name="Otillar R."/>
            <person name="Spatafora J.W."/>
            <person name="Yadav J.S."/>
            <person name="Aerts A."/>
            <person name="Benoit I."/>
            <person name="Boyd A."/>
            <person name="Carlson A."/>
            <person name="Copeland A."/>
            <person name="Coutinho P.M."/>
            <person name="de Vries R.P."/>
            <person name="Ferreira P."/>
            <person name="Findley K."/>
            <person name="Foster B."/>
            <person name="Gaskell J."/>
            <person name="Glotzer D."/>
            <person name="Gorecki P."/>
            <person name="Heitman J."/>
            <person name="Hesse C."/>
            <person name="Hori C."/>
            <person name="Igarashi K."/>
            <person name="Jurgens J.A."/>
            <person name="Kallen N."/>
            <person name="Kersten P."/>
            <person name="Kohler A."/>
            <person name="Kuees U."/>
            <person name="Kumar T.K.A."/>
            <person name="Kuo A."/>
            <person name="LaButti K."/>
            <person name="Larrondo L.F."/>
            <person name="Lindquist E."/>
            <person name="Ling A."/>
            <person name="Lombard V."/>
            <person name="Lucas S."/>
            <person name="Lundell T."/>
            <person name="Martin R."/>
            <person name="McLaughlin D.J."/>
            <person name="Morgenstern I."/>
            <person name="Morin E."/>
            <person name="Murat C."/>
            <person name="Nagy L.G."/>
            <person name="Nolan M."/>
            <person name="Ohm R.A."/>
            <person name="Patyshakuliyeva A."/>
            <person name="Rokas A."/>
            <person name="Ruiz-Duenas F.J."/>
            <person name="Sabat G."/>
            <person name="Salamov A."/>
            <person name="Samejima M."/>
            <person name="Schmutz J."/>
            <person name="Slot J.C."/>
            <person name="St John F."/>
            <person name="Stenlid J."/>
            <person name="Sun H."/>
            <person name="Sun S."/>
            <person name="Syed K."/>
            <person name="Tsang A."/>
            <person name="Wiebenga A."/>
            <person name="Young D."/>
            <person name="Pisabarro A."/>
            <person name="Eastwood D.C."/>
            <person name="Martin F."/>
            <person name="Cullen D."/>
            <person name="Grigoriev I.V."/>
            <person name="Hibbett D.S."/>
        </authorList>
    </citation>
    <scope>NUCLEOTIDE SEQUENCE [LARGE SCALE GENOMIC DNA]</scope>
    <source>
        <strain evidence="4">RWD-64-598 SS2</strain>
    </source>
</reference>
<dbReference type="InterPro" id="IPR022771">
    <property type="entry name" value="WAPL_C"/>
</dbReference>
<sequence length="1214" mass="129283">MQRTYGRKRSIREVRQKASSPSISSDVDHGSKRVVARGSDTEPEDALVGPERSGGTDTGTLPRHTRKRRKPNVEIVSPSRPNVPQHPSPSTRSGLRSSRQSPSPPPSASHPIQRDLSTLSLTETGPAKSFRDPHPPTSNSLAKETSARRQPSRPSSSTSPSKPAVTSTPVEKPASRSRGGVVRRMLARTQTEPANISQAASKEPKTPPRSRTMGETASVTASPSRPSPGKNPSTSALDIAPSGPSPSKPSTSGMRTYGGARSFLLAIPAEDALGRGSVGGGIGGGAEDLEVGASYTELRARWGVDEPDEPFVASTSTFKGSSTVPGSPSKKLARSTSGSGSGFGLGPASISATDLAQSAAADSGLWNDLKSITELRSKGERRRFSDEVGYLFEGLGPEAAPGLRRSSALELVRKLCDPQFARVARASEFATRALSAFITAREAEADTVLDATIAAFLSLAAHDVLVRAEPAVLKCFIGLAVGILSGLTPEHDVLARAHTGRSNGKSSIAASARAMGLSKTQYTALRALVAAISDQPTHFAPASQVSTRLFISSALAALPRSTLANEAALIAPVVLDSLRCELALVDVRLDAYEHGGSLYAPEKDDASAIRAPSVEHADNCMYILGALVMGADCTVIGVSDRDAFAKELSAIIAFAAIVLRDHETEVEERYPVTRCLSAALRLMTILSLRDDGWCGVFSEDATLVGLVVRVALLVQQQWTAVASEELGSKSGSEATQETEGRVEVDEPPLESESTELFDLLCLALGACMRWVTASGSASRALYRHTRSSTDCTGTRTCVRRCSCRSPPTLLEGLAHLHAQTRSPSPSPSDADEDSPRALEQHFFRGYVAVLLGVLVQQDSTSERLVLAVLRGAMRGPPAAALVDDCRVFVELYQQVNAQLVKPSASSGEGSPAAGGEGGGEELAREAIRTWERFSARRAPPRNLHRKHTRSHSKPLLPSPFSPVPPTMRAVSAEATKLVRSILAESPVALSTDEIFKQVLLHRRAMPENESLRAPSTNAETAAAGPRPGSVEEFRQARAQKRADAKDFEKGPVRTKKELQMIVLPTLTSRGLLTKIGAGVLPASELAARFPLTPGLTTAGADPSPPSHPQKHNKHTPTPTPPASLYLWKLRTPPLTATTRSVNSALELGLRPVTPADVGADADWTHLSRRRRRAREAAVRRDVEETRELQEERMRAAAEALAARRERVGAPQLEV</sequence>
<feature type="compositionally biased region" description="Low complexity" evidence="1">
    <location>
        <begin position="92"/>
        <end position="101"/>
    </location>
</feature>
<dbReference type="Proteomes" id="UP000053558">
    <property type="component" value="Unassembled WGS sequence"/>
</dbReference>
<accession>A0A5M3ME06</accession>
<evidence type="ECO:0000313" key="3">
    <source>
        <dbReference type="EMBL" id="EIW77120.1"/>
    </source>
</evidence>
<protein>
    <recommendedName>
        <fullName evidence="2">Wings apart-like protein C-terminal domain-containing protein</fullName>
    </recommendedName>
</protein>
<dbReference type="OrthoDB" id="78088at2759"/>
<feature type="region of interest" description="Disordered" evidence="1">
    <location>
        <begin position="311"/>
        <end position="340"/>
    </location>
</feature>
<dbReference type="KEGG" id="cput:CONPUDRAFT_168135"/>
<feature type="compositionally biased region" description="Polar residues" evidence="1">
    <location>
        <begin position="213"/>
        <end position="236"/>
    </location>
</feature>
<dbReference type="EMBL" id="JH711584">
    <property type="protein sequence ID" value="EIW77120.1"/>
    <property type="molecule type" value="Genomic_DNA"/>
</dbReference>
<dbReference type="GeneID" id="19205927"/>
<gene>
    <name evidence="3" type="ORF">CONPUDRAFT_168135</name>
</gene>
<evidence type="ECO:0000256" key="1">
    <source>
        <dbReference type="SAM" id="MobiDB-lite"/>
    </source>
</evidence>
<feature type="compositionally biased region" description="Basic residues" evidence="1">
    <location>
        <begin position="1"/>
        <end position="10"/>
    </location>
</feature>
<name>A0A5M3ME06_CONPW</name>
<keyword evidence="4" id="KW-1185">Reference proteome</keyword>
<dbReference type="RefSeq" id="XP_007772562.1">
    <property type="nucleotide sequence ID" value="XM_007774372.1"/>
</dbReference>
<evidence type="ECO:0000313" key="4">
    <source>
        <dbReference type="Proteomes" id="UP000053558"/>
    </source>
</evidence>
<feature type="region of interest" description="Disordered" evidence="1">
    <location>
        <begin position="935"/>
        <end position="963"/>
    </location>
</feature>
<feature type="region of interest" description="Disordered" evidence="1">
    <location>
        <begin position="725"/>
        <end position="748"/>
    </location>
</feature>
<dbReference type="InterPro" id="IPR011989">
    <property type="entry name" value="ARM-like"/>
</dbReference>
<dbReference type="PANTHER" id="PTHR24216">
    <property type="entry name" value="PAXILLIN-RELATED"/>
    <property type="match status" value="1"/>
</dbReference>
<dbReference type="Gene3D" id="1.25.10.10">
    <property type="entry name" value="Leucine-rich Repeat Variant"/>
    <property type="match status" value="1"/>
</dbReference>
<feature type="region of interest" description="Disordered" evidence="1">
    <location>
        <begin position="901"/>
        <end position="921"/>
    </location>
</feature>
<proteinExistence type="predicted"/>
<dbReference type="AlphaFoldDB" id="A0A5M3ME06"/>
<feature type="compositionally biased region" description="Polar residues" evidence="1">
    <location>
        <begin position="188"/>
        <end position="200"/>
    </location>
</feature>
<feature type="compositionally biased region" description="Basic residues" evidence="1">
    <location>
        <begin position="938"/>
        <end position="952"/>
    </location>
</feature>
<feature type="compositionally biased region" description="Low complexity" evidence="1">
    <location>
        <begin position="148"/>
        <end position="170"/>
    </location>
</feature>
<evidence type="ECO:0000259" key="2">
    <source>
        <dbReference type="Pfam" id="PF07814"/>
    </source>
</evidence>
<organism evidence="3 4">
    <name type="scientific">Coniophora puteana (strain RWD-64-598)</name>
    <name type="common">Brown rot fungus</name>
    <dbReference type="NCBI Taxonomy" id="741705"/>
    <lineage>
        <taxon>Eukaryota</taxon>
        <taxon>Fungi</taxon>
        <taxon>Dikarya</taxon>
        <taxon>Basidiomycota</taxon>
        <taxon>Agaricomycotina</taxon>
        <taxon>Agaricomycetes</taxon>
        <taxon>Agaricomycetidae</taxon>
        <taxon>Boletales</taxon>
        <taxon>Coniophorineae</taxon>
        <taxon>Coniophoraceae</taxon>
        <taxon>Coniophora</taxon>
    </lineage>
</organism>
<feature type="region of interest" description="Disordered" evidence="1">
    <location>
        <begin position="1007"/>
        <end position="1031"/>
    </location>
</feature>